<feature type="non-terminal residue" evidence="1">
    <location>
        <position position="38"/>
    </location>
</feature>
<dbReference type="Proteomes" id="UP000885660">
    <property type="component" value="Unassembled WGS sequence"/>
</dbReference>
<gene>
    <name evidence="1" type="ORF">ENG47_03730</name>
</gene>
<name>A0A7V0MZL6_UNCAE</name>
<reference evidence="1" key="1">
    <citation type="journal article" date="2020" name="mSystems">
        <title>Genome- and Community-Level Interaction Insights into Carbon Utilization and Element Cycling Functions of Hydrothermarchaeota in Hydrothermal Sediment.</title>
        <authorList>
            <person name="Zhou Z."/>
            <person name="Liu Y."/>
            <person name="Xu W."/>
            <person name="Pan J."/>
            <person name="Luo Z.H."/>
            <person name="Li M."/>
        </authorList>
    </citation>
    <scope>NUCLEOTIDE SEQUENCE [LARGE SCALE GENOMIC DNA]</scope>
    <source>
        <strain evidence="1">HyVt-219</strain>
    </source>
</reference>
<comment type="caution">
    <text evidence="1">The sequence shown here is derived from an EMBL/GenBank/DDBJ whole genome shotgun (WGS) entry which is preliminary data.</text>
</comment>
<dbReference type="EMBL" id="DRBC01000221">
    <property type="protein sequence ID" value="HDN84850.1"/>
    <property type="molecule type" value="Genomic_DNA"/>
</dbReference>
<organism evidence="1">
    <name type="scientific">Aerophobetes bacterium</name>
    <dbReference type="NCBI Taxonomy" id="2030807"/>
    <lineage>
        <taxon>Bacteria</taxon>
        <taxon>Candidatus Aerophobota</taxon>
    </lineage>
</organism>
<dbReference type="AlphaFoldDB" id="A0A7V0MZL6"/>
<protein>
    <submittedName>
        <fullName evidence="1">Cobalamin-binding protein</fullName>
    </submittedName>
</protein>
<evidence type="ECO:0000313" key="1">
    <source>
        <dbReference type="EMBL" id="HDN84850.1"/>
    </source>
</evidence>
<sequence length="38" mass="4311">MVDLKEIAENLIQGKADKVKELTQRSVDEGQDIQKILN</sequence>
<proteinExistence type="predicted"/>
<accession>A0A7V0MZL6</accession>